<dbReference type="Pfam" id="PF04241">
    <property type="entry name" value="DUF423"/>
    <property type="match status" value="1"/>
</dbReference>
<feature type="transmembrane region" description="Helical" evidence="6">
    <location>
        <begin position="103"/>
        <end position="129"/>
    </location>
</feature>
<sequence precursor="true">MSSLILTRIFMATAAVFGGLSVAGGAFASHALKSQLTDRALAIFETGARYQMYHALALLLVALLLSTAQESQTFFAVAGWAFIAGTIVFSGSLYALSLTDIKWLGAITPLGGVAFIVGWGCLAVAAWSFK</sequence>
<keyword evidence="5 6" id="KW-0472">Membrane</keyword>
<feature type="transmembrane region" description="Helical" evidence="6">
    <location>
        <begin position="75"/>
        <end position="97"/>
    </location>
</feature>
<keyword evidence="4 6" id="KW-1133">Transmembrane helix</keyword>
<gene>
    <name evidence="7" type="ORF">Osc7112_4224</name>
</gene>
<dbReference type="RefSeq" id="WP_015177791.1">
    <property type="nucleotide sequence ID" value="NC_019729.1"/>
</dbReference>
<evidence type="ECO:0000256" key="3">
    <source>
        <dbReference type="ARBA" id="ARBA00022692"/>
    </source>
</evidence>
<accession>K9VM56</accession>
<keyword evidence="8" id="KW-1185">Reference proteome</keyword>
<dbReference type="EMBL" id="CP003614">
    <property type="protein sequence ID" value="AFZ08547.1"/>
    <property type="molecule type" value="Genomic_DNA"/>
</dbReference>
<evidence type="ECO:0008006" key="9">
    <source>
        <dbReference type="Google" id="ProtNLM"/>
    </source>
</evidence>
<feature type="transmembrane region" description="Helical" evidence="6">
    <location>
        <begin position="52"/>
        <end position="68"/>
    </location>
</feature>
<dbReference type="PANTHER" id="PTHR43461">
    <property type="entry name" value="TRANSMEMBRANE PROTEIN 256"/>
    <property type="match status" value="1"/>
</dbReference>
<protein>
    <recommendedName>
        <fullName evidence="9">DUF423 domain-containing protein</fullName>
    </recommendedName>
</protein>
<evidence type="ECO:0000256" key="5">
    <source>
        <dbReference type="ARBA" id="ARBA00023136"/>
    </source>
</evidence>
<evidence type="ECO:0000256" key="4">
    <source>
        <dbReference type="ARBA" id="ARBA00022989"/>
    </source>
</evidence>
<dbReference type="OrthoDB" id="9802121at2"/>
<dbReference type="Proteomes" id="UP000010478">
    <property type="component" value="Chromosome"/>
</dbReference>
<dbReference type="HOGENOM" id="CLU_096548_3_1_3"/>
<dbReference type="PATRIC" id="fig|179408.3.peg.5243"/>
<evidence type="ECO:0000256" key="6">
    <source>
        <dbReference type="SAM" id="Phobius"/>
    </source>
</evidence>
<name>K9VM56_9CYAN</name>
<dbReference type="KEGG" id="oni:Osc7112_4224"/>
<organism evidence="7 8">
    <name type="scientific">Phormidium nigroviride PCC 7112</name>
    <dbReference type="NCBI Taxonomy" id="179408"/>
    <lineage>
        <taxon>Bacteria</taxon>
        <taxon>Bacillati</taxon>
        <taxon>Cyanobacteriota</taxon>
        <taxon>Cyanophyceae</taxon>
        <taxon>Oscillatoriophycideae</taxon>
        <taxon>Oscillatoriales</taxon>
        <taxon>Oscillatoriaceae</taxon>
        <taxon>Phormidium</taxon>
    </lineage>
</organism>
<comment type="similarity">
    <text evidence="2">Belongs to the UPF0382 family.</text>
</comment>
<evidence type="ECO:0000313" key="8">
    <source>
        <dbReference type="Proteomes" id="UP000010478"/>
    </source>
</evidence>
<dbReference type="InterPro" id="IPR006696">
    <property type="entry name" value="DUF423"/>
</dbReference>
<comment type="subcellular location">
    <subcellularLocation>
        <location evidence="1">Membrane</location>
        <topology evidence="1">Multi-pass membrane protein</topology>
    </subcellularLocation>
</comment>
<evidence type="ECO:0000256" key="2">
    <source>
        <dbReference type="ARBA" id="ARBA00009694"/>
    </source>
</evidence>
<dbReference type="PANTHER" id="PTHR43461:SF1">
    <property type="entry name" value="TRANSMEMBRANE PROTEIN 256"/>
    <property type="match status" value="1"/>
</dbReference>
<evidence type="ECO:0000313" key="7">
    <source>
        <dbReference type="EMBL" id="AFZ08547.1"/>
    </source>
</evidence>
<reference evidence="7 8" key="1">
    <citation type="submission" date="2012-05" db="EMBL/GenBank/DDBJ databases">
        <title>Finished chromosome of genome of Oscillatoria sp. PCC 7112.</title>
        <authorList>
            <consortium name="US DOE Joint Genome Institute"/>
            <person name="Gugger M."/>
            <person name="Coursin T."/>
            <person name="Rippka R."/>
            <person name="Tandeau De Marsac N."/>
            <person name="Huntemann M."/>
            <person name="Wei C.-L."/>
            <person name="Han J."/>
            <person name="Detter J.C."/>
            <person name="Han C."/>
            <person name="Tapia R."/>
            <person name="Davenport K."/>
            <person name="Daligault H."/>
            <person name="Erkkila T."/>
            <person name="Gu W."/>
            <person name="Munk A.C.C."/>
            <person name="Teshima H."/>
            <person name="Xu Y."/>
            <person name="Chain P."/>
            <person name="Chen A."/>
            <person name="Krypides N."/>
            <person name="Mavromatis K."/>
            <person name="Markowitz V."/>
            <person name="Szeto E."/>
            <person name="Ivanova N."/>
            <person name="Mikhailova N."/>
            <person name="Ovchinnikova G."/>
            <person name="Pagani I."/>
            <person name="Pati A."/>
            <person name="Goodwin L."/>
            <person name="Peters L."/>
            <person name="Pitluck S."/>
            <person name="Woyke T."/>
            <person name="Kerfeld C."/>
        </authorList>
    </citation>
    <scope>NUCLEOTIDE SEQUENCE [LARGE SCALE GENOMIC DNA]</scope>
    <source>
        <strain evidence="7 8">PCC 7112</strain>
    </source>
</reference>
<dbReference type="GO" id="GO:0005886">
    <property type="term" value="C:plasma membrane"/>
    <property type="evidence" value="ECO:0007669"/>
    <property type="project" value="TreeGrafter"/>
</dbReference>
<dbReference type="eggNOG" id="COG2363">
    <property type="taxonomic scope" value="Bacteria"/>
</dbReference>
<keyword evidence="3 6" id="KW-0812">Transmembrane</keyword>
<evidence type="ECO:0000256" key="1">
    <source>
        <dbReference type="ARBA" id="ARBA00004141"/>
    </source>
</evidence>
<proteinExistence type="inferred from homology"/>
<dbReference type="AlphaFoldDB" id="K9VM56"/>